<evidence type="ECO:0000256" key="8">
    <source>
        <dbReference type="ARBA" id="ARBA00049244"/>
    </source>
</evidence>
<evidence type="ECO:0000259" key="10">
    <source>
        <dbReference type="Pfam" id="PF21694"/>
    </source>
</evidence>
<evidence type="ECO:0000313" key="11">
    <source>
        <dbReference type="EMBL" id="OUQ35542.1"/>
    </source>
</evidence>
<dbReference type="GO" id="GO:0003887">
    <property type="term" value="F:DNA-directed DNA polymerase activity"/>
    <property type="evidence" value="ECO:0007669"/>
    <property type="project" value="UniProtKB-KW"/>
</dbReference>
<dbReference type="InterPro" id="IPR010372">
    <property type="entry name" value="DNA_pol3_delta_N"/>
</dbReference>
<feature type="domain" description="DNA polymerase III delta N-terminal" evidence="9">
    <location>
        <begin position="3"/>
        <end position="124"/>
    </location>
</feature>
<evidence type="ECO:0000256" key="1">
    <source>
        <dbReference type="ARBA" id="ARBA00012417"/>
    </source>
</evidence>
<protein>
    <recommendedName>
        <fullName evidence="2">DNA polymerase III subunit delta</fullName>
        <ecNumber evidence="1">2.7.7.7</ecNumber>
    </recommendedName>
</protein>
<dbReference type="AlphaFoldDB" id="A0A1Y4T2W8"/>
<keyword evidence="12" id="KW-1185">Reference proteome</keyword>
<dbReference type="RefSeq" id="WP_087357359.1">
    <property type="nucleotide sequence ID" value="NZ_JACJKO010000002.1"/>
</dbReference>
<dbReference type="PANTHER" id="PTHR34388:SF1">
    <property type="entry name" value="DNA POLYMERASE III SUBUNIT DELTA"/>
    <property type="match status" value="1"/>
</dbReference>
<name>A0A1Y4T2W8_9FIRM</name>
<dbReference type="SUPFAM" id="SSF48019">
    <property type="entry name" value="post-AAA+ oligomerization domain-like"/>
    <property type="match status" value="1"/>
</dbReference>
<dbReference type="Gene3D" id="3.40.50.300">
    <property type="entry name" value="P-loop containing nucleotide triphosphate hydrolases"/>
    <property type="match status" value="1"/>
</dbReference>
<dbReference type="PANTHER" id="PTHR34388">
    <property type="entry name" value="DNA POLYMERASE III SUBUNIT DELTA"/>
    <property type="match status" value="1"/>
</dbReference>
<dbReference type="Gene3D" id="1.10.8.60">
    <property type="match status" value="1"/>
</dbReference>
<dbReference type="Proteomes" id="UP000195305">
    <property type="component" value="Unassembled WGS sequence"/>
</dbReference>
<keyword evidence="6" id="KW-0239">DNA-directed DNA polymerase</keyword>
<dbReference type="NCBIfam" id="TIGR01128">
    <property type="entry name" value="holA"/>
    <property type="match status" value="1"/>
</dbReference>
<reference evidence="11 12" key="1">
    <citation type="journal article" date="2018" name="BMC Genomics">
        <title>Whole genome sequencing and function prediction of 133 gut anaerobes isolated from chicken caecum in pure cultures.</title>
        <authorList>
            <person name="Medvecky M."/>
            <person name="Cejkova D."/>
            <person name="Polansky O."/>
            <person name="Karasova D."/>
            <person name="Kubasova T."/>
            <person name="Cizek A."/>
            <person name="Rychlik I."/>
        </authorList>
    </citation>
    <scope>NUCLEOTIDE SEQUENCE [LARGE SCALE GENOMIC DNA]</scope>
    <source>
        <strain evidence="11 12">An13</strain>
    </source>
</reference>
<comment type="caution">
    <text evidence="11">The sequence shown here is derived from an EMBL/GenBank/DDBJ whole genome shotgun (WGS) entry which is preliminary data.</text>
</comment>
<dbReference type="GO" id="GO:0009360">
    <property type="term" value="C:DNA polymerase III complex"/>
    <property type="evidence" value="ECO:0007669"/>
    <property type="project" value="InterPro"/>
</dbReference>
<evidence type="ECO:0000256" key="3">
    <source>
        <dbReference type="ARBA" id="ARBA00022679"/>
    </source>
</evidence>
<dbReference type="OrthoDB" id="9775929at2"/>
<sequence>MNFVIYGEDKLLMEQRLKTLKKKYHICEEDMNMVTYWCQDSSMSTIIEDALTPPFLTEYKMIVLKNPLFLTAQKQKTMNDADIQKFMDYLPLDNPTTIFVIYHDQRNFDERKKVVKTLRKYAHFYDIEKMDEHQLYKATHQAIKSRGCEIDEEALRLFLSRMPSHLLEISQEVNKLCLYTKHITVETIDLLVTKQVEENVFELSQAILNKETARSFRIYKDLIMNNEEPVKLIVLIGNAMRLLYQVKLLDRKGYNDREIAQILSMNPYRLKYIRRDGKDFDLKELLAHIDELSQLDIAVKTGKIDKYKGLELFLMRMGGNESWNQ</sequence>
<feature type="domain" description="DNA polymerase III delta subunit-like C-terminal" evidence="10">
    <location>
        <begin position="197"/>
        <end position="317"/>
    </location>
</feature>
<gene>
    <name evidence="11" type="ORF">B5E75_03280</name>
</gene>
<dbReference type="Pfam" id="PF06144">
    <property type="entry name" value="DNA_pol3_delta"/>
    <property type="match status" value="1"/>
</dbReference>
<dbReference type="EC" id="2.7.7.7" evidence="1"/>
<dbReference type="InterPro" id="IPR048466">
    <property type="entry name" value="DNA_pol3_delta-like_C"/>
</dbReference>
<evidence type="ECO:0000256" key="5">
    <source>
        <dbReference type="ARBA" id="ARBA00022705"/>
    </source>
</evidence>
<keyword evidence="4" id="KW-0548">Nucleotidyltransferase</keyword>
<dbReference type="GO" id="GO:0003677">
    <property type="term" value="F:DNA binding"/>
    <property type="evidence" value="ECO:0007669"/>
    <property type="project" value="InterPro"/>
</dbReference>
<comment type="similarity">
    <text evidence="7">Belongs to the DNA polymerase HolA subunit family.</text>
</comment>
<dbReference type="SUPFAM" id="SSF52540">
    <property type="entry name" value="P-loop containing nucleoside triphosphate hydrolases"/>
    <property type="match status" value="1"/>
</dbReference>
<accession>A0A1Y4T2W8</accession>
<dbReference type="GO" id="GO:0006261">
    <property type="term" value="P:DNA-templated DNA replication"/>
    <property type="evidence" value="ECO:0007669"/>
    <property type="project" value="TreeGrafter"/>
</dbReference>
<dbReference type="InterPro" id="IPR027417">
    <property type="entry name" value="P-loop_NTPase"/>
</dbReference>
<evidence type="ECO:0000256" key="6">
    <source>
        <dbReference type="ARBA" id="ARBA00022932"/>
    </source>
</evidence>
<dbReference type="Pfam" id="PF21694">
    <property type="entry name" value="DNA_pol3_delta_C"/>
    <property type="match status" value="1"/>
</dbReference>
<keyword evidence="3" id="KW-0808">Transferase</keyword>
<keyword evidence="5" id="KW-0235">DNA replication</keyword>
<proteinExistence type="inferred from homology"/>
<evidence type="ECO:0000313" key="12">
    <source>
        <dbReference type="Proteomes" id="UP000195305"/>
    </source>
</evidence>
<dbReference type="InterPro" id="IPR005790">
    <property type="entry name" value="DNA_polIII_delta"/>
</dbReference>
<comment type="catalytic activity">
    <reaction evidence="8">
        <text>DNA(n) + a 2'-deoxyribonucleoside 5'-triphosphate = DNA(n+1) + diphosphate</text>
        <dbReference type="Rhea" id="RHEA:22508"/>
        <dbReference type="Rhea" id="RHEA-COMP:17339"/>
        <dbReference type="Rhea" id="RHEA-COMP:17340"/>
        <dbReference type="ChEBI" id="CHEBI:33019"/>
        <dbReference type="ChEBI" id="CHEBI:61560"/>
        <dbReference type="ChEBI" id="CHEBI:173112"/>
        <dbReference type="EC" id="2.7.7.7"/>
    </reaction>
</comment>
<dbReference type="Gene3D" id="1.20.272.10">
    <property type="match status" value="1"/>
</dbReference>
<evidence type="ECO:0000256" key="4">
    <source>
        <dbReference type="ARBA" id="ARBA00022695"/>
    </source>
</evidence>
<evidence type="ECO:0000256" key="7">
    <source>
        <dbReference type="ARBA" id="ARBA00034754"/>
    </source>
</evidence>
<organism evidence="11 12">
    <name type="scientific">Massilimicrobiota timonensis</name>
    <dbReference type="NCBI Taxonomy" id="1776392"/>
    <lineage>
        <taxon>Bacteria</taxon>
        <taxon>Bacillati</taxon>
        <taxon>Bacillota</taxon>
        <taxon>Erysipelotrichia</taxon>
        <taxon>Erysipelotrichales</taxon>
        <taxon>Erysipelotrichaceae</taxon>
        <taxon>Massilimicrobiota</taxon>
    </lineage>
</organism>
<dbReference type="InterPro" id="IPR008921">
    <property type="entry name" value="DNA_pol3_clamp-load_cplx_C"/>
</dbReference>
<evidence type="ECO:0000259" key="9">
    <source>
        <dbReference type="Pfam" id="PF06144"/>
    </source>
</evidence>
<dbReference type="EMBL" id="NFLJ01000007">
    <property type="protein sequence ID" value="OUQ35542.1"/>
    <property type="molecule type" value="Genomic_DNA"/>
</dbReference>
<evidence type="ECO:0000256" key="2">
    <source>
        <dbReference type="ARBA" id="ARBA00017703"/>
    </source>
</evidence>